<dbReference type="PANTHER" id="PTHR48475">
    <property type="entry name" value="RIBONUCLEASE H"/>
    <property type="match status" value="1"/>
</dbReference>
<dbReference type="GO" id="GO:0003964">
    <property type="term" value="F:RNA-directed DNA polymerase activity"/>
    <property type="evidence" value="ECO:0007669"/>
    <property type="project" value="UniProtKB-KW"/>
</dbReference>
<dbReference type="InterPro" id="IPR041577">
    <property type="entry name" value="RT_RNaseH_2"/>
</dbReference>
<proteinExistence type="predicted"/>
<feature type="compositionally biased region" description="Basic and acidic residues" evidence="1">
    <location>
        <begin position="252"/>
        <end position="270"/>
    </location>
</feature>
<dbReference type="Gene3D" id="3.30.70.270">
    <property type="match status" value="1"/>
</dbReference>
<feature type="domain" description="RNase H type-1" evidence="2">
    <location>
        <begin position="574"/>
        <end position="645"/>
    </location>
</feature>
<evidence type="ECO:0000256" key="1">
    <source>
        <dbReference type="SAM" id="MobiDB-lite"/>
    </source>
</evidence>
<dbReference type="InterPro" id="IPR043128">
    <property type="entry name" value="Rev_trsase/Diguanyl_cyclase"/>
</dbReference>
<keyword evidence="4" id="KW-0695">RNA-directed DNA polymerase</keyword>
<dbReference type="InterPro" id="IPR043502">
    <property type="entry name" value="DNA/RNA_pol_sf"/>
</dbReference>
<keyword evidence="4" id="KW-0548">Nucleotidyltransferase</keyword>
<organism evidence="4 5">
    <name type="scientific">Tanacetum coccineum</name>
    <dbReference type="NCBI Taxonomy" id="301880"/>
    <lineage>
        <taxon>Eukaryota</taxon>
        <taxon>Viridiplantae</taxon>
        <taxon>Streptophyta</taxon>
        <taxon>Embryophyta</taxon>
        <taxon>Tracheophyta</taxon>
        <taxon>Spermatophyta</taxon>
        <taxon>Magnoliopsida</taxon>
        <taxon>eudicotyledons</taxon>
        <taxon>Gunneridae</taxon>
        <taxon>Pentapetalae</taxon>
        <taxon>asterids</taxon>
        <taxon>campanulids</taxon>
        <taxon>Asterales</taxon>
        <taxon>Asteraceae</taxon>
        <taxon>Asteroideae</taxon>
        <taxon>Anthemideae</taxon>
        <taxon>Anthemidinae</taxon>
        <taxon>Tanacetum</taxon>
    </lineage>
</organism>
<evidence type="ECO:0000259" key="3">
    <source>
        <dbReference type="Pfam" id="PF17919"/>
    </source>
</evidence>
<gene>
    <name evidence="4" type="ORF">Tco_0941775</name>
</gene>
<protein>
    <submittedName>
        <fullName evidence="4">Reverse transcriptase domain-containing protein</fullName>
    </submittedName>
</protein>
<dbReference type="Pfam" id="PF17919">
    <property type="entry name" value="RT_RNaseH_2"/>
    <property type="match status" value="1"/>
</dbReference>
<feature type="region of interest" description="Disordered" evidence="1">
    <location>
        <begin position="184"/>
        <end position="274"/>
    </location>
</feature>
<sequence length="664" mass="75661">MGVPEVMKISSFMNAHKCPKLAKRYSNKVPRMVDEMMTRLDEFVRSEEAFASTELPKEEASELEIALESGKLNHLIKDVRQRGRGNTKGRDAGKDKIINMIRSWPDDKKRKSVERGESWMKAPIVFPPLSMEDTSDEPLIIEAIMEGVKSPPSIFLNNTLHGKVPHTKRDRNYGHPDRDHIRVLEAGKKENGQDGGQSEYPTRGRRSRKSGPDRANTGQPIISGPASNDKGKPLGRVTRCTKKKSSGIRQDPSGDQRSGRMGEHGNRPPDEIPYMDIKPGACEERQRKLENDFDTNVSWMRIKDTNRVRSSWGRASYQRLVDSDFQSHIGRNLEAYVDDMVIKSNNEKVLIADIAKMFDNLRRINMKLNPKNVHFGWKKENSWDMWFLSRSVKPFFETLKDIMKENKDEYRWTESTKKAFQEMKKVIVELPLVTTSVKEETLYVYVAATTEAVSAVLLTERKGKQFPIHYVSRTLNEAERNYAPLEKLSISATQEDIKQAQAQGKLAKHSVELGAYNITYEPRNTIKGQVLADFLSKAPMGTPHEEFFRLPARVQNKDGVEKGTFFTYGASNRLRMAIKMKVEDIDVKVNSKLVASQINKSYVASNTSMIKYLSMARECIAEFKSFAIQNIPKNLNQKADILSKLATHAFDHLMKKVLVEVLSE</sequence>
<dbReference type="Gene3D" id="3.30.420.10">
    <property type="entry name" value="Ribonuclease H-like superfamily/Ribonuclease H"/>
    <property type="match status" value="1"/>
</dbReference>
<keyword evidence="5" id="KW-1185">Reference proteome</keyword>
<dbReference type="InterPro" id="IPR002156">
    <property type="entry name" value="RNaseH_domain"/>
</dbReference>
<accession>A0ABQ5DRV2</accession>
<evidence type="ECO:0000259" key="2">
    <source>
        <dbReference type="Pfam" id="PF13456"/>
    </source>
</evidence>
<dbReference type="Pfam" id="PF13456">
    <property type="entry name" value="RVT_3"/>
    <property type="match status" value="1"/>
</dbReference>
<keyword evidence="4" id="KW-0808">Transferase</keyword>
<evidence type="ECO:0000313" key="5">
    <source>
        <dbReference type="Proteomes" id="UP001151760"/>
    </source>
</evidence>
<comment type="caution">
    <text evidence="4">The sequence shown here is derived from an EMBL/GenBank/DDBJ whole genome shotgun (WGS) entry which is preliminary data.</text>
</comment>
<reference evidence="4" key="1">
    <citation type="journal article" date="2022" name="Int. J. Mol. Sci.">
        <title>Draft Genome of Tanacetum Coccineum: Genomic Comparison of Closely Related Tanacetum-Family Plants.</title>
        <authorList>
            <person name="Yamashiro T."/>
            <person name="Shiraishi A."/>
            <person name="Nakayama K."/>
            <person name="Satake H."/>
        </authorList>
    </citation>
    <scope>NUCLEOTIDE SEQUENCE</scope>
</reference>
<evidence type="ECO:0000313" key="4">
    <source>
        <dbReference type="EMBL" id="GJT41910.1"/>
    </source>
</evidence>
<feature type="domain" description="Reverse transcriptase/retrotransposon-derived protein RNase H-like" evidence="3">
    <location>
        <begin position="412"/>
        <end position="488"/>
    </location>
</feature>
<dbReference type="SUPFAM" id="SSF56672">
    <property type="entry name" value="DNA/RNA polymerases"/>
    <property type="match status" value="1"/>
</dbReference>
<dbReference type="Proteomes" id="UP001151760">
    <property type="component" value="Unassembled WGS sequence"/>
</dbReference>
<dbReference type="PANTHER" id="PTHR48475:SF2">
    <property type="entry name" value="RIBONUCLEASE H"/>
    <property type="match status" value="1"/>
</dbReference>
<dbReference type="InterPro" id="IPR036397">
    <property type="entry name" value="RNaseH_sf"/>
</dbReference>
<name>A0ABQ5DRV2_9ASTR</name>
<dbReference type="EMBL" id="BQNB010015600">
    <property type="protein sequence ID" value="GJT41910.1"/>
    <property type="molecule type" value="Genomic_DNA"/>
</dbReference>
<reference evidence="4" key="2">
    <citation type="submission" date="2022-01" db="EMBL/GenBank/DDBJ databases">
        <authorList>
            <person name="Yamashiro T."/>
            <person name="Shiraishi A."/>
            <person name="Satake H."/>
            <person name="Nakayama K."/>
        </authorList>
    </citation>
    <scope>NUCLEOTIDE SEQUENCE</scope>
</reference>